<gene>
    <name evidence="1" type="ORF">OLC1_LOCUS21645</name>
</gene>
<accession>A0AAV1E6D5</accession>
<name>A0AAV1E6D5_OLDCO</name>
<reference evidence="1" key="1">
    <citation type="submission" date="2023-03" db="EMBL/GenBank/DDBJ databases">
        <authorList>
            <person name="Julca I."/>
        </authorList>
    </citation>
    <scope>NUCLEOTIDE SEQUENCE</scope>
</reference>
<organism evidence="1 2">
    <name type="scientific">Oldenlandia corymbosa var. corymbosa</name>
    <dbReference type="NCBI Taxonomy" id="529605"/>
    <lineage>
        <taxon>Eukaryota</taxon>
        <taxon>Viridiplantae</taxon>
        <taxon>Streptophyta</taxon>
        <taxon>Embryophyta</taxon>
        <taxon>Tracheophyta</taxon>
        <taxon>Spermatophyta</taxon>
        <taxon>Magnoliopsida</taxon>
        <taxon>eudicotyledons</taxon>
        <taxon>Gunneridae</taxon>
        <taxon>Pentapetalae</taxon>
        <taxon>asterids</taxon>
        <taxon>lamiids</taxon>
        <taxon>Gentianales</taxon>
        <taxon>Rubiaceae</taxon>
        <taxon>Rubioideae</taxon>
        <taxon>Spermacoceae</taxon>
        <taxon>Hedyotis-Oldenlandia complex</taxon>
        <taxon>Oldenlandia</taxon>
    </lineage>
</organism>
<dbReference type="Proteomes" id="UP001161247">
    <property type="component" value="Chromosome 8"/>
</dbReference>
<dbReference type="EMBL" id="OX459125">
    <property type="protein sequence ID" value="CAI9115051.1"/>
    <property type="molecule type" value="Genomic_DNA"/>
</dbReference>
<evidence type="ECO:0000313" key="1">
    <source>
        <dbReference type="EMBL" id="CAI9115051.1"/>
    </source>
</evidence>
<dbReference type="AlphaFoldDB" id="A0AAV1E6D5"/>
<evidence type="ECO:0000313" key="2">
    <source>
        <dbReference type="Proteomes" id="UP001161247"/>
    </source>
</evidence>
<keyword evidence="2" id="KW-1185">Reference proteome</keyword>
<proteinExistence type="predicted"/>
<sequence length="148" mass="16286">MALRSALEDHRSICPVVLARKVKAMYSNADLTGTRKCRILSMLDIIKRPEETIFHPPNSELTLGHLNEESTVVCMQAQSSHNNPDCNQSFEMIAYFIETLGTSSASSDPNQAQLSSGLSYESPIDLTTDDHTSSIASPCSNKKMTCNF</sequence>
<protein>
    <submittedName>
        <fullName evidence="1">OLC1v1015885C1</fullName>
    </submittedName>
</protein>